<proteinExistence type="predicted"/>
<keyword evidence="2" id="KW-1185">Reference proteome</keyword>
<evidence type="ECO:0000313" key="2">
    <source>
        <dbReference type="Proteomes" id="UP001060215"/>
    </source>
</evidence>
<name>A0ACC0G9C0_9ERIC</name>
<sequence>MPTREMSSQSQQKPPSPCSPHAVCIPCPTQDHINPMLKLAKLLDHKGIHNTFVNTEFNHRRLLKSQGHHSLSDTASFCFETIPDGLHFVQLLRSL</sequence>
<reference evidence="1 2" key="1">
    <citation type="journal article" date="2022" name="Plant J.">
        <title>Chromosome-level genome of Camellia lanceoleosa provides a valuable resource for understanding genome evolution and self-incompatibility.</title>
        <authorList>
            <person name="Gong W."/>
            <person name="Xiao S."/>
            <person name="Wang L."/>
            <person name="Liao Z."/>
            <person name="Chang Y."/>
            <person name="Mo W."/>
            <person name="Hu G."/>
            <person name="Li W."/>
            <person name="Zhao G."/>
            <person name="Zhu H."/>
            <person name="Hu X."/>
            <person name="Ji K."/>
            <person name="Xiang X."/>
            <person name="Song Q."/>
            <person name="Yuan D."/>
            <person name="Jin S."/>
            <person name="Zhang L."/>
        </authorList>
    </citation>
    <scope>NUCLEOTIDE SEQUENCE [LARGE SCALE GENOMIC DNA]</scope>
    <source>
        <strain evidence="1">SQ_2022a</strain>
    </source>
</reference>
<evidence type="ECO:0000313" key="1">
    <source>
        <dbReference type="EMBL" id="KAI7996982.1"/>
    </source>
</evidence>
<organism evidence="1 2">
    <name type="scientific">Camellia lanceoleosa</name>
    <dbReference type="NCBI Taxonomy" id="1840588"/>
    <lineage>
        <taxon>Eukaryota</taxon>
        <taxon>Viridiplantae</taxon>
        <taxon>Streptophyta</taxon>
        <taxon>Embryophyta</taxon>
        <taxon>Tracheophyta</taxon>
        <taxon>Spermatophyta</taxon>
        <taxon>Magnoliopsida</taxon>
        <taxon>eudicotyledons</taxon>
        <taxon>Gunneridae</taxon>
        <taxon>Pentapetalae</taxon>
        <taxon>asterids</taxon>
        <taxon>Ericales</taxon>
        <taxon>Theaceae</taxon>
        <taxon>Camellia</taxon>
    </lineage>
</organism>
<dbReference type="EMBL" id="CM045767">
    <property type="protein sequence ID" value="KAI7996982.1"/>
    <property type="molecule type" value="Genomic_DNA"/>
</dbReference>
<accession>A0ACC0G9C0</accession>
<protein>
    <submittedName>
        <fullName evidence="1">7-deoxyloganetin glucosyltransferase</fullName>
    </submittedName>
</protein>
<gene>
    <name evidence="1" type="ORF">LOK49_LG10G01826</name>
</gene>
<comment type="caution">
    <text evidence="1">The sequence shown here is derived from an EMBL/GenBank/DDBJ whole genome shotgun (WGS) entry which is preliminary data.</text>
</comment>
<dbReference type="Proteomes" id="UP001060215">
    <property type="component" value="Chromosome 10"/>
</dbReference>